<dbReference type="EMBL" id="JAINVZ010000004">
    <property type="protein sequence ID" value="MBY8884659.1"/>
    <property type="molecule type" value="Genomic_DNA"/>
</dbReference>
<evidence type="ECO:0000313" key="4">
    <source>
        <dbReference type="Proteomes" id="UP001198565"/>
    </source>
</evidence>
<feature type="region of interest" description="Disordered" evidence="1">
    <location>
        <begin position="314"/>
        <end position="346"/>
    </location>
</feature>
<dbReference type="RefSeq" id="WP_222975315.1">
    <property type="nucleotide sequence ID" value="NZ_JAINVZ010000004.1"/>
</dbReference>
<accession>A0ABS7QPP7</accession>
<dbReference type="InterPro" id="IPR029058">
    <property type="entry name" value="AB_hydrolase_fold"/>
</dbReference>
<feature type="domain" description="AB hydrolase-1" evidence="2">
    <location>
        <begin position="53"/>
        <end position="303"/>
    </location>
</feature>
<comment type="caution">
    <text evidence="3">The sequence shown here is derived from an EMBL/GenBank/DDBJ whole genome shotgun (WGS) entry which is preliminary data.</text>
</comment>
<keyword evidence="3" id="KW-0378">Hydrolase</keyword>
<dbReference type="Pfam" id="PF12697">
    <property type="entry name" value="Abhydrolase_6"/>
    <property type="match status" value="1"/>
</dbReference>
<dbReference type="SUPFAM" id="SSF53474">
    <property type="entry name" value="alpha/beta-Hydrolases"/>
    <property type="match status" value="1"/>
</dbReference>
<dbReference type="PANTHER" id="PTHR43433:SF1">
    <property type="entry name" value="BLL5160 PROTEIN"/>
    <property type="match status" value="1"/>
</dbReference>
<dbReference type="InterPro" id="IPR000073">
    <property type="entry name" value="AB_hydrolase_1"/>
</dbReference>
<dbReference type="GO" id="GO:0016787">
    <property type="term" value="F:hydrolase activity"/>
    <property type="evidence" value="ECO:0007669"/>
    <property type="project" value="UniProtKB-KW"/>
</dbReference>
<organism evidence="3 4">
    <name type="scientific">Streptantibioticus parmotrematis</name>
    <dbReference type="NCBI Taxonomy" id="2873249"/>
    <lineage>
        <taxon>Bacteria</taxon>
        <taxon>Bacillati</taxon>
        <taxon>Actinomycetota</taxon>
        <taxon>Actinomycetes</taxon>
        <taxon>Kitasatosporales</taxon>
        <taxon>Streptomycetaceae</taxon>
        <taxon>Streptantibioticus</taxon>
    </lineage>
</organism>
<feature type="region of interest" description="Disordered" evidence="1">
    <location>
        <begin position="1"/>
        <end position="23"/>
    </location>
</feature>
<name>A0ABS7QPP7_9ACTN</name>
<evidence type="ECO:0000259" key="2">
    <source>
        <dbReference type="Pfam" id="PF12697"/>
    </source>
</evidence>
<dbReference type="PANTHER" id="PTHR43433">
    <property type="entry name" value="HYDROLASE, ALPHA/BETA FOLD FAMILY PROTEIN"/>
    <property type="match status" value="1"/>
</dbReference>
<evidence type="ECO:0000256" key="1">
    <source>
        <dbReference type="SAM" id="MobiDB-lite"/>
    </source>
</evidence>
<evidence type="ECO:0000313" key="3">
    <source>
        <dbReference type="EMBL" id="MBY8884659.1"/>
    </source>
</evidence>
<reference evidence="3 4" key="1">
    <citation type="submission" date="2021-08" db="EMBL/GenBank/DDBJ databases">
        <title>Streptomyces sp. PTM05 isolated from lichen.</title>
        <authorList>
            <person name="Somphong A."/>
            <person name="Phongsopitanun W."/>
            <person name="Tanasupawat S."/>
        </authorList>
    </citation>
    <scope>NUCLEOTIDE SEQUENCE [LARGE SCALE GENOMIC DNA]</scope>
    <source>
        <strain evidence="3 4">Ptm05</strain>
    </source>
</reference>
<dbReference type="PRINTS" id="PR00111">
    <property type="entry name" value="ABHYDROLASE"/>
</dbReference>
<keyword evidence="4" id="KW-1185">Reference proteome</keyword>
<dbReference type="Gene3D" id="3.40.50.1820">
    <property type="entry name" value="alpha/beta hydrolase"/>
    <property type="match status" value="1"/>
</dbReference>
<dbReference type="InterPro" id="IPR050471">
    <property type="entry name" value="AB_hydrolase"/>
</dbReference>
<gene>
    <name evidence="3" type="ORF">K7472_07350</name>
</gene>
<sequence length="346" mass="36548">MTTAASAGTARVPHPRQGERYLPPTPRRTAYVTSADGTRVYYEEHGDADAPAVVLAHGWTCSTLFWAAVVRELAPDLRVIVYDQRGHGRSEIPRGRARYSTDALADDLTAVLEDALPDGRRAVLAGHSMGGMTLMASAGRPAVRARAAAVLLASTGSARLLPQTRVLPPRVRDRRLRDRFHRQLLISSAPLGPNGPLLRAALKYGVLGAGSTPEQVAFTTRIVTACGRRPRAAWGRVLAALDLDAGLAELAVPTAVLVGTDDKLTPPPHAHRMLERLRVPLGLTELPGLGHMTPIEAPDAVAGVIRDLVRDHLAGDHTASGGDPAAGTGTSEPAKAEQSAREGGTV</sequence>
<proteinExistence type="predicted"/>
<dbReference type="Proteomes" id="UP001198565">
    <property type="component" value="Unassembled WGS sequence"/>
</dbReference>
<protein>
    <submittedName>
        <fullName evidence="3">Alpha/beta hydrolase</fullName>
    </submittedName>
</protein>